<dbReference type="RefSeq" id="WP_165821450.1">
    <property type="nucleotide sequence ID" value="NZ_ONZG01000008.1"/>
</dbReference>
<dbReference type="AlphaFoldDB" id="A0A2R8CB18"/>
<evidence type="ECO:0000313" key="2">
    <source>
        <dbReference type="Proteomes" id="UP000244898"/>
    </source>
</evidence>
<evidence type="ECO:0000313" key="1">
    <source>
        <dbReference type="EMBL" id="SPJ29595.1"/>
    </source>
</evidence>
<keyword evidence="2" id="KW-1185">Reference proteome</keyword>
<dbReference type="EMBL" id="ONZG01000008">
    <property type="protein sequence ID" value="SPJ29595.1"/>
    <property type="molecule type" value="Genomic_DNA"/>
</dbReference>
<name>A0A2R8CB18_9RHOB</name>
<protein>
    <submittedName>
        <fullName evidence="1">Uncharacterized protein</fullName>
    </submittedName>
</protein>
<proteinExistence type="predicted"/>
<dbReference type="Proteomes" id="UP000244898">
    <property type="component" value="Unassembled WGS sequence"/>
</dbReference>
<accession>A0A2R8CB18</accession>
<sequence length="48" mass="5724">MLEFRIKKHRNGTFEVDGQTFPDEATAVNMCIRMAQDLDKPYRIYYPL</sequence>
<reference evidence="2" key="1">
    <citation type="submission" date="2018-03" db="EMBL/GenBank/DDBJ databases">
        <authorList>
            <person name="Rodrigo-Torres L."/>
            <person name="Arahal R. D."/>
            <person name="Lucena T."/>
        </authorList>
    </citation>
    <scope>NUCLEOTIDE SEQUENCE [LARGE SCALE GENOMIC DNA]</scope>
    <source>
        <strain evidence="2">CECT 7615</strain>
    </source>
</reference>
<gene>
    <name evidence="1" type="ORF">TRM7615_03115</name>
</gene>
<organism evidence="1 2">
    <name type="scientific">Falsiruegeria mediterranea M17</name>
    <dbReference type="NCBI Taxonomy" id="1200281"/>
    <lineage>
        <taxon>Bacteria</taxon>
        <taxon>Pseudomonadati</taxon>
        <taxon>Pseudomonadota</taxon>
        <taxon>Alphaproteobacteria</taxon>
        <taxon>Rhodobacterales</taxon>
        <taxon>Roseobacteraceae</taxon>
        <taxon>Falsiruegeria</taxon>
    </lineage>
</organism>